<keyword evidence="1" id="KW-0732">Signal</keyword>
<evidence type="ECO:0000313" key="2">
    <source>
        <dbReference type="EMBL" id="NYA69485.1"/>
    </source>
</evidence>
<evidence type="ECO:0000256" key="1">
    <source>
        <dbReference type="SAM" id="SignalP"/>
    </source>
</evidence>
<dbReference type="RefSeq" id="WP_176004300.1">
    <property type="nucleotide sequence ID" value="NZ_JABWMI010000001.1"/>
</dbReference>
<evidence type="ECO:0000313" key="3">
    <source>
        <dbReference type="Proteomes" id="UP000535020"/>
    </source>
</evidence>
<reference evidence="2 3" key="1">
    <citation type="submission" date="2020-07" db="EMBL/GenBank/DDBJ databases">
        <authorList>
            <person name="Sun Q."/>
        </authorList>
    </citation>
    <scope>NUCLEOTIDE SEQUENCE [LARGE SCALE GENOMIC DNA]</scope>
    <source>
        <strain evidence="2 3">MAH-1</strain>
    </source>
</reference>
<feature type="signal peptide" evidence="1">
    <location>
        <begin position="1"/>
        <end position="19"/>
    </location>
</feature>
<feature type="chain" id="PRO_5031449580" evidence="1">
    <location>
        <begin position="20"/>
        <end position="159"/>
    </location>
</feature>
<protein>
    <submittedName>
        <fullName evidence="2">Uncharacterized protein</fullName>
    </submittedName>
</protein>
<name>A0A7Y8Y1B9_9FLAO</name>
<comment type="caution">
    <text evidence="2">The sequence shown here is derived from an EMBL/GenBank/DDBJ whole genome shotgun (WGS) entry which is preliminary data.</text>
</comment>
<dbReference type="AlphaFoldDB" id="A0A7Y8Y1B9"/>
<proteinExistence type="predicted"/>
<dbReference type="Proteomes" id="UP000535020">
    <property type="component" value="Unassembled WGS sequence"/>
</dbReference>
<gene>
    <name evidence="2" type="ORF">HZF10_01025</name>
</gene>
<accession>A0A7Y8Y1B9</accession>
<keyword evidence="3" id="KW-1185">Reference proteome</keyword>
<sequence length="159" mass="19130">MKKLSFLLLLISTFGVAQSNDGRISKSVEAKVMMMQQFVHKGDKGEEAFWQTKGKVTYQIVNYTAEQNPQFKQLFISQYQELLPIYNKMISSYDEKDTNYFVHVLIRQEEDYRKLLTPEQLAKYREKLDWFEKNDEKNRDAYNSLFFSDWLLSEYKKRF</sequence>
<dbReference type="EMBL" id="JACBJI010000001">
    <property type="protein sequence ID" value="NYA69485.1"/>
    <property type="molecule type" value="Genomic_DNA"/>
</dbReference>
<organism evidence="2 3">
    <name type="scientific">Flavobacterium agri</name>
    <dbReference type="NCBI Taxonomy" id="2743471"/>
    <lineage>
        <taxon>Bacteria</taxon>
        <taxon>Pseudomonadati</taxon>
        <taxon>Bacteroidota</taxon>
        <taxon>Flavobacteriia</taxon>
        <taxon>Flavobacteriales</taxon>
        <taxon>Flavobacteriaceae</taxon>
        <taxon>Flavobacterium</taxon>
    </lineage>
</organism>